<dbReference type="AlphaFoldDB" id="A0A5M6I378"/>
<dbReference type="OrthoDB" id="6115808at2"/>
<dbReference type="Pfam" id="PF19911">
    <property type="entry name" value="DUF6384"/>
    <property type="match status" value="1"/>
</dbReference>
<reference evidence="1 2" key="1">
    <citation type="submission" date="2019-09" db="EMBL/GenBank/DDBJ databases">
        <title>Draft Whole-Genome sequence of Blastochloris sulfoviridis DSM 729.</title>
        <authorList>
            <person name="Meyer T.E."/>
            <person name="Kyndt J.A."/>
        </authorList>
    </citation>
    <scope>NUCLEOTIDE SEQUENCE [LARGE SCALE GENOMIC DNA]</scope>
    <source>
        <strain evidence="1 2">DSM 729</strain>
    </source>
</reference>
<dbReference type="EMBL" id="VWPL01000005">
    <property type="protein sequence ID" value="KAA5602654.1"/>
    <property type="molecule type" value="Genomic_DNA"/>
</dbReference>
<gene>
    <name evidence="1" type="ORF">F1193_03995</name>
</gene>
<evidence type="ECO:0000313" key="1">
    <source>
        <dbReference type="EMBL" id="KAA5602654.1"/>
    </source>
</evidence>
<sequence length="321" mass="35772">MAAAPDTAAPPAEAARKPAGSLDELMLAMDVVDTLRHRTVMVERELAEDTREGELIARLRALYKGQGIDVPDSILAQGVKALKESRFVYTPSPPGLRRLAALTWVRRDRYGMRLGLVVAAGLAAWLVYDVGVVRPQRQAAEAVRVELSETLPHRLATTRDAVYSEAIDAAARQRADALFTRGRAALDRRDVAEARTAAADLDGLVVQLRQEYELRIAGRPEDRTGIYREHPSYKGHAFYLVVDAIDPQGRPVKLPIRNDETNKIEMVSRFAVRVSQATYEAVRDDKVRNGIVQNIRLGEKRRGTLETVFKMPVLEGRITTW</sequence>
<accession>A0A5M6I378</accession>
<dbReference type="InterPro" id="IPR045964">
    <property type="entry name" value="DUF6384"/>
</dbReference>
<evidence type="ECO:0000313" key="2">
    <source>
        <dbReference type="Proteomes" id="UP000323886"/>
    </source>
</evidence>
<proteinExistence type="predicted"/>
<name>A0A5M6I378_9HYPH</name>
<protein>
    <submittedName>
        <fullName evidence="1">Uncharacterized protein</fullName>
    </submittedName>
</protein>
<organism evidence="1 2">
    <name type="scientific">Blastochloris sulfoviridis</name>
    <dbReference type="NCBI Taxonomy" id="50712"/>
    <lineage>
        <taxon>Bacteria</taxon>
        <taxon>Pseudomonadati</taxon>
        <taxon>Pseudomonadota</taxon>
        <taxon>Alphaproteobacteria</taxon>
        <taxon>Hyphomicrobiales</taxon>
        <taxon>Blastochloridaceae</taxon>
        <taxon>Blastochloris</taxon>
    </lineage>
</organism>
<dbReference type="RefSeq" id="WP_150096384.1">
    <property type="nucleotide sequence ID" value="NZ_VWPL01000005.1"/>
</dbReference>
<comment type="caution">
    <text evidence="1">The sequence shown here is derived from an EMBL/GenBank/DDBJ whole genome shotgun (WGS) entry which is preliminary data.</text>
</comment>
<keyword evidence="2" id="KW-1185">Reference proteome</keyword>
<dbReference type="Proteomes" id="UP000323886">
    <property type="component" value="Unassembled WGS sequence"/>
</dbReference>